<evidence type="ECO:0000256" key="1">
    <source>
        <dbReference type="SAM" id="Phobius"/>
    </source>
</evidence>
<accession>A0ABX3KWE1</accession>
<dbReference type="EMBL" id="MLAA01000035">
    <property type="protein sequence ID" value="OOF68302.1"/>
    <property type="molecule type" value="Genomic_DNA"/>
</dbReference>
<proteinExistence type="predicted"/>
<dbReference type="Proteomes" id="UP000188820">
    <property type="component" value="Unassembled WGS sequence"/>
</dbReference>
<evidence type="ECO:0008006" key="4">
    <source>
        <dbReference type="Google" id="ProtNLM"/>
    </source>
</evidence>
<evidence type="ECO:0000313" key="3">
    <source>
        <dbReference type="Proteomes" id="UP000188820"/>
    </source>
</evidence>
<evidence type="ECO:0000313" key="2">
    <source>
        <dbReference type="EMBL" id="OOF68302.1"/>
    </source>
</evidence>
<organism evidence="2 3">
    <name type="scientific">Rodentibacter caecimuris</name>
    <dbReference type="NCBI Taxonomy" id="1796644"/>
    <lineage>
        <taxon>Bacteria</taxon>
        <taxon>Pseudomonadati</taxon>
        <taxon>Pseudomonadota</taxon>
        <taxon>Gammaproteobacteria</taxon>
        <taxon>Pasteurellales</taxon>
        <taxon>Pasteurellaceae</taxon>
        <taxon>Rodentibacter</taxon>
    </lineage>
</organism>
<feature type="transmembrane region" description="Helical" evidence="1">
    <location>
        <begin position="76"/>
        <end position="96"/>
    </location>
</feature>
<dbReference type="RefSeq" id="WP_077463883.1">
    <property type="nucleotide sequence ID" value="NZ_MLAA01000035.1"/>
</dbReference>
<protein>
    <recommendedName>
        <fullName evidence="4">Colicin transporter</fullName>
    </recommendedName>
</protein>
<gene>
    <name evidence="2" type="ORF">BKG89_08080</name>
</gene>
<keyword evidence="1" id="KW-1133">Transmembrane helix</keyword>
<keyword evidence="1" id="KW-0812">Transmembrane</keyword>
<keyword evidence="3" id="KW-1185">Reference proteome</keyword>
<keyword evidence="1" id="KW-0472">Membrane</keyword>
<sequence length="105" mass="12618">MNKKYYFKNFFAIFLVIIFPIYNGANYAFITFFCLNALLFPIAKYSLERIYHHTIRKKMESISLDYRQALLRPIEYFSFTISFFLAIPIAICFLIYKTIKNNQQP</sequence>
<comment type="caution">
    <text evidence="2">The sequence shown here is derived from an EMBL/GenBank/DDBJ whole genome shotgun (WGS) entry which is preliminary data.</text>
</comment>
<reference evidence="2 3" key="1">
    <citation type="submission" date="2016-10" db="EMBL/GenBank/DDBJ databases">
        <title>Rodentibacter gen. nov. and new species.</title>
        <authorList>
            <person name="Christensen H."/>
        </authorList>
    </citation>
    <scope>NUCLEOTIDE SEQUENCE [LARGE SCALE GENOMIC DNA]</scope>
    <source>
        <strain evidence="2 3">1998236014</strain>
    </source>
</reference>
<name>A0ABX3KWE1_9PAST</name>